<dbReference type="SUPFAM" id="SSF53850">
    <property type="entry name" value="Periplasmic binding protein-like II"/>
    <property type="match status" value="1"/>
</dbReference>
<dbReference type="Proteomes" id="UP000236536">
    <property type="component" value="Plasmid pP66_d"/>
</dbReference>
<organism evidence="3 4">
    <name type="scientific">Phaeobacter inhibens</name>
    <dbReference type="NCBI Taxonomy" id="221822"/>
    <lineage>
        <taxon>Bacteria</taxon>
        <taxon>Pseudomonadati</taxon>
        <taxon>Pseudomonadota</taxon>
        <taxon>Alphaproteobacteria</taxon>
        <taxon>Rhodobacterales</taxon>
        <taxon>Roseobacteraceae</taxon>
        <taxon>Phaeobacter</taxon>
    </lineage>
</organism>
<evidence type="ECO:0000313" key="4">
    <source>
        <dbReference type="Proteomes" id="UP000236536"/>
    </source>
</evidence>
<reference evidence="3 4" key="2">
    <citation type="journal article" date="2017" name="Int. J. Syst. Evol. Microbiol.">
        <title>Adaptation of Surface-Associated Bacteria to the Open Ocean: A Genomically Distinct Subpopulation of Phaeobacter gallaeciensis Colonizes Pacific Mesozooplankton.</title>
        <authorList>
            <person name="Freese H.M."/>
            <person name="Methner A."/>
            <person name="Overmann J."/>
        </authorList>
    </citation>
    <scope>NUCLEOTIDE SEQUENCE [LARGE SCALE GENOMIC DNA]</scope>
    <source>
        <strain evidence="3 4">P66</strain>
    </source>
</reference>
<feature type="signal peptide" evidence="2">
    <location>
        <begin position="1"/>
        <end position="24"/>
    </location>
</feature>
<keyword evidence="4" id="KW-1185">Reference proteome</keyword>
<keyword evidence="1 2" id="KW-0732">Signal</keyword>
<sequence>MKLGTKLMGGIALTTLMATTAAQARDLTVISWGGAYQEAQRGAFFEPYIAAHGALRDEAYNGELAKIKAMVDTGDVTWDVVQMEAPELENACDEGLVERIDWDRLGGQGQFIDSAAMGDCGVGAIVYSVILAYDEAKLGADGPQSWGDFWDTERWPGKRALRKSAKFTLEIALLADGVAANEVYNVLSTSEGVERAFAKLDEIKDDIQWWESGAQPPQWLAAGDVAMTSAYNGRISTAVSEGQDFATIWDGQVYTLDGWAIVSGSENLDAAYDFLKLANDPEQQAVLSNAIPYGTIHPAAAAAVSAEVQPQLPTAPENLKNALHQSTDFWIDHIEELNERFNNWASQ</sequence>
<evidence type="ECO:0000256" key="1">
    <source>
        <dbReference type="ARBA" id="ARBA00022729"/>
    </source>
</evidence>
<dbReference type="PANTHER" id="PTHR30222:SF2">
    <property type="entry name" value="ABC TRANSPORTER SUBSTRATE-BINDING PROTEIN"/>
    <property type="match status" value="1"/>
</dbReference>
<evidence type="ECO:0000256" key="2">
    <source>
        <dbReference type="SAM" id="SignalP"/>
    </source>
</evidence>
<reference evidence="3 4" key="1">
    <citation type="journal article" date="2017" name="Genome Biol. Evol.">
        <title>Trajectories and Drivers of Genome Evolution in Surface-Associated Marine Phaeobacter.</title>
        <authorList>
            <person name="Freese H.M."/>
            <person name="Sikorski J."/>
            <person name="Bunk B."/>
            <person name="Scheuner C."/>
            <person name="Meier-Kolthoff J.P."/>
            <person name="Sproer C."/>
            <person name="Gram L."/>
            <person name="Overmann J."/>
        </authorList>
    </citation>
    <scope>NUCLEOTIDE SEQUENCE [LARGE SCALE GENOMIC DNA]</scope>
    <source>
        <strain evidence="3 4">P66</strain>
    </source>
</reference>
<keyword evidence="3" id="KW-0614">Plasmid</keyword>
<dbReference type="Gene3D" id="3.40.190.10">
    <property type="entry name" value="Periplasmic binding protein-like II"/>
    <property type="match status" value="2"/>
</dbReference>
<dbReference type="InterPro" id="IPR006059">
    <property type="entry name" value="SBP"/>
</dbReference>
<proteinExistence type="predicted"/>
<protein>
    <submittedName>
        <fullName evidence="3">Spermidine/putrescine transport system extracellular solute-binding protein</fullName>
    </submittedName>
</protein>
<evidence type="ECO:0000313" key="3">
    <source>
        <dbReference type="EMBL" id="AUQ97062.1"/>
    </source>
</evidence>
<geneLocation type="plasmid" evidence="3 4">
    <name>pP66_d</name>
</geneLocation>
<gene>
    <name evidence="3" type="ORF">PhaeoP66_04336</name>
</gene>
<dbReference type="CDD" id="cd13589">
    <property type="entry name" value="PBP2_polyamine_RpCGA009"/>
    <property type="match status" value="1"/>
</dbReference>
<dbReference type="EMBL" id="CP010709">
    <property type="protein sequence ID" value="AUQ97062.1"/>
    <property type="molecule type" value="Genomic_DNA"/>
</dbReference>
<accession>A0ABN5GUQ8</accession>
<dbReference type="RefSeq" id="WP_199538364.1">
    <property type="nucleotide sequence ID" value="NZ_CP010603.1"/>
</dbReference>
<name>A0ABN5GUQ8_9RHOB</name>
<feature type="chain" id="PRO_5047203057" evidence="2">
    <location>
        <begin position="25"/>
        <end position="347"/>
    </location>
</feature>
<dbReference type="PANTHER" id="PTHR30222">
    <property type="entry name" value="SPERMIDINE/PUTRESCINE-BINDING PERIPLASMIC PROTEIN"/>
    <property type="match status" value="1"/>
</dbReference>
<dbReference type="Pfam" id="PF13416">
    <property type="entry name" value="SBP_bac_8"/>
    <property type="match status" value="1"/>
</dbReference>